<sequence length="145" mass="15324">MRKPLQHKKGISSILGTVIVLAITIALGALLYAYSQGMFGNLTQNVNVNAQAQIIVNPSTSQAYLQLTLVNDGNVNVNITSLSINSATVAQFAPTSILPGQTFQHVYPLQGKFNAGQYYTVIIGGTTGVGKPFNITLNVLASETA</sequence>
<dbReference type="AlphaFoldDB" id="A0A8D5ZK29"/>
<accession>A0A8D5ZK29</accession>
<dbReference type="EMBL" id="AP024597">
    <property type="protein sequence ID" value="BCU71296.1"/>
    <property type="molecule type" value="Genomic_DNA"/>
</dbReference>
<keyword evidence="3" id="KW-1185">Reference proteome</keyword>
<dbReference type="Proteomes" id="UP000825123">
    <property type="component" value="Chromosome"/>
</dbReference>
<dbReference type="GeneID" id="66164316"/>
<organism evidence="2 3">
    <name type="scientific">Stygiolobus caldivivus</name>
    <dbReference type="NCBI Taxonomy" id="2824673"/>
    <lineage>
        <taxon>Archaea</taxon>
        <taxon>Thermoproteota</taxon>
        <taxon>Thermoprotei</taxon>
        <taxon>Sulfolobales</taxon>
        <taxon>Sulfolobaceae</taxon>
        <taxon>Stygiolobus</taxon>
    </lineage>
</organism>
<keyword evidence="1" id="KW-1133">Transmembrane helix</keyword>
<keyword evidence="1" id="KW-0472">Membrane</keyword>
<protein>
    <recommendedName>
        <fullName evidence="4">Type IV pilin</fullName>
    </recommendedName>
</protein>
<keyword evidence="1" id="KW-0812">Transmembrane</keyword>
<evidence type="ECO:0008006" key="4">
    <source>
        <dbReference type="Google" id="ProtNLM"/>
    </source>
</evidence>
<dbReference type="NCBIfam" id="TIGR02537">
    <property type="entry name" value="arch_flag_Nterm"/>
    <property type="match status" value="1"/>
</dbReference>
<gene>
    <name evidence="2" type="ORF">KN1_25930</name>
</gene>
<dbReference type="NCBIfam" id="NF046073">
    <property type="entry name" value="UpsA"/>
    <property type="match status" value="1"/>
</dbReference>
<evidence type="ECO:0000256" key="1">
    <source>
        <dbReference type="SAM" id="Phobius"/>
    </source>
</evidence>
<dbReference type="KEGG" id="csty:KN1_25930"/>
<evidence type="ECO:0000313" key="2">
    <source>
        <dbReference type="EMBL" id="BCU71296.1"/>
    </source>
</evidence>
<name>A0A8D5ZK29_9CREN</name>
<evidence type="ECO:0000313" key="3">
    <source>
        <dbReference type="Proteomes" id="UP000825123"/>
    </source>
</evidence>
<proteinExistence type="predicted"/>
<dbReference type="InterPro" id="IPR013373">
    <property type="entry name" value="Flagellin/pilin_N_arc"/>
</dbReference>
<dbReference type="RefSeq" id="WP_221288013.1">
    <property type="nucleotide sequence ID" value="NZ_AP024597.1"/>
</dbReference>
<reference evidence="2 3" key="1">
    <citation type="submission" date="2021-04" db="EMBL/GenBank/DDBJ databases">
        <title>Complete genome sequence of Stygiolobus sp. KN-1.</title>
        <authorList>
            <person name="Nakamura K."/>
            <person name="Sakai H."/>
            <person name="Kurosawa N."/>
        </authorList>
    </citation>
    <scope>NUCLEOTIDE SEQUENCE [LARGE SCALE GENOMIC DNA]</scope>
    <source>
        <strain evidence="2 3">KN-1</strain>
    </source>
</reference>
<feature type="transmembrane region" description="Helical" evidence="1">
    <location>
        <begin position="12"/>
        <end position="34"/>
    </location>
</feature>